<evidence type="ECO:0000313" key="3">
    <source>
        <dbReference type="Proteomes" id="UP001224775"/>
    </source>
</evidence>
<feature type="compositionally biased region" description="Low complexity" evidence="1">
    <location>
        <begin position="616"/>
        <end position="626"/>
    </location>
</feature>
<dbReference type="AlphaFoldDB" id="A0AAD8XY09"/>
<feature type="region of interest" description="Disordered" evidence="1">
    <location>
        <begin position="603"/>
        <end position="632"/>
    </location>
</feature>
<feature type="region of interest" description="Disordered" evidence="1">
    <location>
        <begin position="503"/>
        <end position="562"/>
    </location>
</feature>
<dbReference type="GO" id="GO:0005737">
    <property type="term" value="C:cytoplasm"/>
    <property type="evidence" value="ECO:0007669"/>
    <property type="project" value="TreeGrafter"/>
</dbReference>
<evidence type="ECO:0000313" key="2">
    <source>
        <dbReference type="EMBL" id="KAK1735788.1"/>
    </source>
</evidence>
<feature type="region of interest" description="Disordered" evidence="1">
    <location>
        <begin position="1"/>
        <end position="94"/>
    </location>
</feature>
<feature type="compositionally biased region" description="Polar residues" evidence="1">
    <location>
        <begin position="548"/>
        <end position="562"/>
    </location>
</feature>
<feature type="region of interest" description="Disordered" evidence="1">
    <location>
        <begin position="741"/>
        <end position="760"/>
    </location>
</feature>
<feature type="compositionally biased region" description="Low complexity" evidence="1">
    <location>
        <begin position="432"/>
        <end position="441"/>
    </location>
</feature>
<gene>
    <name evidence="2" type="ORF">QTG54_013494</name>
</gene>
<keyword evidence="3" id="KW-1185">Reference proteome</keyword>
<protein>
    <submittedName>
        <fullName evidence="2">Uncharacterized protein</fullName>
    </submittedName>
</protein>
<accession>A0AAD8XY09</accession>
<dbReference type="Proteomes" id="UP001224775">
    <property type="component" value="Unassembled WGS sequence"/>
</dbReference>
<feature type="compositionally biased region" description="Low complexity" evidence="1">
    <location>
        <begin position="299"/>
        <end position="308"/>
    </location>
</feature>
<feature type="compositionally biased region" description="Low complexity" evidence="1">
    <location>
        <begin position="459"/>
        <end position="470"/>
    </location>
</feature>
<feature type="compositionally biased region" description="Basic and acidic residues" evidence="1">
    <location>
        <begin position="1"/>
        <end position="12"/>
    </location>
</feature>
<organism evidence="2 3">
    <name type="scientific">Skeletonema marinoi</name>
    <dbReference type="NCBI Taxonomy" id="267567"/>
    <lineage>
        <taxon>Eukaryota</taxon>
        <taxon>Sar</taxon>
        <taxon>Stramenopiles</taxon>
        <taxon>Ochrophyta</taxon>
        <taxon>Bacillariophyta</taxon>
        <taxon>Coscinodiscophyceae</taxon>
        <taxon>Thalassiosirophycidae</taxon>
        <taxon>Thalassiosirales</taxon>
        <taxon>Skeletonemataceae</taxon>
        <taxon>Skeletonema</taxon>
        <taxon>Skeletonema marinoi-dohrnii complex</taxon>
    </lineage>
</organism>
<dbReference type="EMBL" id="JATAAI010000032">
    <property type="protein sequence ID" value="KAK1735788.1"/>
    <property type="molecule type" value="Genomic_DNA"/>
</dbReference>
<dbReference type="PANTHER" id="PTHR15326">
    <property type="entry name" value="SPERMATOGENESIS-ASSOCIATED PROTEIN 2/TAMOZHENNIC"/>
    <property type="match status" value="1"/>
</dbReference>
<reference evidence="2" key="1">
    <citation type="submission" date="2023-06" db="EMBL/GenBank/DDBJ databases">
        <title>Survivors Of The Sea: Transcriptome response of Skeletonema marinoi to long-term dormancy.</title>
        <authorList>
            <person name="Pinder M.I.M."/>
            <person name="Kourtchenko O."/>
            <person name="Robertson E.K."/>
            <person name="Larsson T."/>
            <person name="Maumus F."/>
            <person name="Osuna-Cruz C.M."/>
            <person name="Vancaester E."/>
            <person name="Stenow R."/>
            <person name="Vandepoele K."/>
            <person name="Ploug H."/>
            <person name="Bruchert V."/>
            <person name="Godhe A."/>
            <person name="Topel M."/>
        </authorList>
    </citation>
    <scope>NUCLEOTIDE SEQUENCE</scope>
    <source>
        <strain evidence="2">R05AC</strain>
    </source>
</reference>
<dbReference type="PANTHER" id="PTHR15326:SF2">
    <property type="entry name" value="PROTEIN TAMOZHENNIC"/>
    <property type="match status" value="1"/>
</dbReference>
<evidence type="ECO:0000256" key="1">
    <source>
        <dbReference type="SAM" id="MobiDB-lite"/>
    </source>
</evidence>
<name>A0AAD8XY09_9STRA</name>
<feature type="compositionally biased region" description="Basic and acidic residues" evidence="1">
    <location>
        <begin position="535"/>
        <end position="545"/>
    </location>
</feature>
<feature type="region of interest" description="Disordered" evidence="1">
    <location>
        <begin position="234"/>
        <end position="254"/>
    </location>
</feature>
<feature type="compositionally biased region" description="Basic and acidic residues" evidence="1">
    <location>
        <begin position="310"/>
        <end position="320"/>
    </location>
</feature>
<feature type="compositionally biased region" description="Basic residues" evidence="1">
    <location>
        <begin position="392"/>
        <end position="408"/>
    </location>
</feature>
<feature type="region of interest" description="Disordered" evidence="1">
    <location>
        <begin position="279"/>
        <end position="471"/>
    </location>
</feature>
<sequence>MEEPDHSVDQRGRASASTTTTENEERSHHRRHIRRPPSATSKTPRRRNTNPQSSSPPRRRDDDDDTNFIKDDGIITNDSNNDEEPPQPSSPLATPLTTLTTLLQTSHTHQQTLLTLFRTSHSLHLHAIDRKHKAIESLRLAQAELEHATTAEEFAMVELQRSKVTKDGACGRHDVLRGEVHKLASGYNGVRVKLVNLTSNSNWNGRCGTIVNMIDNGEDLGRWKVRLDSDWRGKEPDGNYSVGDGGGGSGEGMLSQDWEHVVAKAENLKLIDGMGGGDVPSFLGDGRSQQVDSDDVTKSRSTSRSPSSLDDGKGKHHPLDPVEELPEESYNHNIVTPERRGGRRRIYNSNNSNHQPSSPPQQHGDEYDWKRNALGSQHSPPGYYEPDDHHQFVHHRHAAPVMHHHSQVQKRQEEPPQQKQQLQRIHGHQHQQSKQQQQHQQKQQEKHYVSPRASKRSPKSSPNMQQQQQQIYNRNQVSSFSEMVSPESFAPISFQIETSESFSQRDAVLPPSSSFFEEVTPREDTQNVPNHQHYRYQEESHEERSNAGPHSSLQAPSTHSNSLPTVVVLPVDNEDEGNRNGPPTCVGVQNAGISHVNGLYVLAPNNHQDDDEEESSSQPNNPTNNPDVPPLYFRDAEPILLSDKRHYDMCILRIDCPDSPDYVIWFLSRVDIDPDCLDVKFSDCYYYCRVLRSVGLYVPPMDGWSVPDVQQQQQQPGDDDAVAFSTLDDEASFVNDQERFHSSMSSGLGIVPRSAEDDYV</sequence>
<proteinExistence type="predicted"/>
<feature type="compositionally biased region" description="Low complexity" evidence="1">
    <location>
        <begin position="348"/>
        <end position="362"/>
    </location>
</feature>
<comment type="caution">
    <text evidence="2">The sequence shown here is derived from an EMBL/GenBank/DDBJ whole genome shotgun (WGS) entry which is preliminary data.</text>
</comment>